<dbReference type="PROSITE" id="PS00584">
    <property type="entry name" value="PFKB_KINASES_2"/>
    <property type="match status" value="1"/>
</dbReference>
<protein>
    <submittedName>
        <fullName evidence="7">Carbohydrate kinase</fullName>
    </submittedName>
</protein>
<comment type="similarity">
    <text evidence="1">Belongs to the carbohydrate kinase PfkB family.</text>
</comment>
<gene>
    <name evidence="7" type="ORF">GCM10010430_13130</name>
</gene>
<dbReference type="InterPro" id="IPR002173">
    <property type="entry name" value="Carboh/pur_kinase_PfkB_CS"/>
</dbReference>
<evidence type="ECO:0000256" key="5">
    <source>
        <dbReference type="ARBA" id="ARBA00022840"/>
    </source>
</evidence>
<dbReference type="PANTHER" id="PTHR43085:SF1">
    <property type="entry name" value="PSEUDOURIDINE KINASE-RELATED"/>
    <property type="match status" value="1"/>
</dbReference>
<evidence type="ECO:0000256" key="3">
    <source>
        <dbReference type="ARBA" id="ARBA00022741"/>
    </source>
</evidence>
<dbReference type="CDD" id="cd01167">
    <property type="entry name" value="bac_FRK"/>
    <property type="match status" value="1"/>
</dbReference>
<feature type="domain" description="Carbohydrate kinase PfkB" evidence="6">
    <location>
        <begin position="7"/>
        <end position="314"/>
    </location>
</feature>
<organism evidence="7 8">
    <name type="scientific">Kitasatospora cystarginea</name>
    <dbReference type="NCBI Taxonomy" id="58350"/>
    <lineage>
        <taxon>Bacteria</taxon>
        <taxon>Bacillati</taxon>
        <taxon>Actinomycetota</taxon>
        <taxon>Actinomycetes</taxon>
        <taxon>Kitasatosporales</taxon>
        <taxon>Streptomycetaceae</taxon>
        <taxon>Kitasatospora</taxon>
    </lineage>
</organism>
<name>A0ABN3DK76_9ACTN</name>
<evidence type="ECO:0000259" key="6">
    <source>
        <dbReference type="Pfam" id="PF00294"/>
    </source>
</evidence>
<comment type="caution">
    <text evidence="7">The sequence shown here is derived from an EMBL/GenBank/DDBJ whole genome shotgun (WGS) entry which is preliminary data.</text>
</comment>
<keyword evidence="2" id="KW-0808">Transferase</keyword>
<evidence type="ECO:0000313" key="8">
    <source>
        <dbReference type="Proteomes" id="UP001500305"/>
    </source>
</evidence>
<dbReference type="PANTHER" id="PTHR43085">
    <property type="entry name" value="HEXOKINASE FAMILY MEMBER"/>
    <property type="match status" value="1"/>
</dbReference>
<reference evidence="7 8" key="1">
    <citation type="journal article" date="2019" name="Int. J. Syst. Evol. Microbiol.">
        <title>The Global Catalogue of Microorganisms (GCM) 10K type strain sequencing project: providing services to taxonomists for standard genome sequencing and annotation.</title>
        <authorList>
            <consortium name="The Broad Institute Genomics Platform"/>
            <consortium name="The Broad Institute Genome Sequencing Center for Infectious Disease"/>
            <person name="Wu L."/>
            <person name="Ma J."/>
        </authorList>
    </citation>
    <scope>NUCLEOTIDE SEQUENCE [LARGE SCALE GENOMIC DNA]</scope>
    <source>
        <strain evidence="7 8">JCM 7356</strain>
    </source>
</reference>
<dbReference type="EMBL" id="BAAATR010000004">
    <property type="protein sequence ID" value="GAA2233804.1"/>
    <property type="molecule type" value="Genomic_DNA"/>
</dbReference>
<sequence length="333" mass="34744">MPVQPITVLGECVADAFVQPPAPGAPAAPDELTLRVHAGGGPANTAVGLSRLGSPTRFVARLSEDTFGRLFRSRLTASGVDLSLSVRAAEPSTLAVAELDPDGRASYSFHAERTADWQWRPEELAAVPLTGTACVHTGSLALIREPGGRAVEDLLDRIHRAPDRPTVSIDPNVRPLLVDPARYRERLDRWCAAADLLRLSADDLGLLLPGVPPEEACDRWHAAGVRLVVITLGADGALASLDGTRITVPAVPVRLVDTVGAGDAFTAGLLHRLSSRGLLGGALDELTEGDTADACAYAAGVAALTCAVPGANPPWADQLDQARADVPAHPPTP</sequence>
<proteinExistence type="inferred from homology"/>
<dbReference type="SUPFAM" id="SSF53613">
    <property type="entry name" value="Ribokinase-like"/>
    <property type="match status" value="1"/>
</dbReference>
<dbReference type="GO" id="GO:0016301">
    <property type="term" value="F:kinase activity"/>
    <property type="evidence" value="ECO:0007669"/>
    <property type="project" value="UniProtKB-KW"/>
</dbReference>
<dbReference type="InterPro" id="IPR050306">
    <property type="entry name" value="PfkB_Carbo_kinase"/>
</dbReference>
<dbReference type="RefSeq" id="WP_344635259.1">
    <property type="nucleotide sequence ID" value="NZ_BAAATR010000004.1"/>
</dbReference>
<dbReference type="Pfam" id="PF00294">
    <property type="entry name" value="PfkB"/>
    <property type="match status" value="1"/>
</dbReference>
<dbReference type="InterPro" id="IPR029056">
    <property type="entry name" value="Ribokinase-like"/>
</dbReference>
<keyword evidence="3" id="KW-0547">Nucleotide-binding</keyword>
<evidence type="ECO:0000256" key="1">
    <source>
        <dbReference type="ARBA" id="ARBA00010688"/>
    </source>
</evidence>
<evidence type="ECO:0000256" key="2">
    <source>
        <dbReference type="ARBA" id="ARBA00022679"/>
    </source>
</evidence>
<evidence type="ECO:0000313" key="7">
    <source>
        <dbReference type="EMBL" id="GAA2233804.1"/>
    </source>
</evidence>
<keyword evidence="4 7" id="KW-0418">Kinase</keyword>
<keyword evidence="8" id="KW-1185">Reference proteome</keyword>
<dbReference type="Proteomes" id="UP001500305">
    <property type="component" value="Unassembled WGS sequence"/>
</dbReference>
<dbReference type="InterPro" id="IPR011611">
    <property type="entry name" value="PfkB_dom"/>
</dbReference>
<keyword evidence="5" id="KW-0067">ATP-binding</keyword>
<evidence type="ECO:0000256" key="4">
    <source>
        <dbReference type="ARBA" id="ARBA00022777"/>
    </source>
</evidence>
<dbReference type="Gene3D" id="3.40.1190.20">
    <property type="match status" value="1"/>
</dbReference>
<accession>A0ABN3DK76</accession>